<dbReference type="Pfam" id="PF12848">
    <property type="entry name" value="ABC_tran_Xtn"/>
    <property type="match status" value="1"/>
</dbReference>
<evidence type="ECO:0000256" key="11">
    <source>
        <dbReference type="ARBA" id="ARBA00022917"/>
    </source>
</evidence>
<gene>
    <name evidence="14" type="ORF">Hsw_2866</name>
</gene>
<dbReference type="CDD" id="cd03221">
    <property type="entry name" value="ABCF_EF-3"/>
    <property type="match status" value="2"/>
</dbReference>
<dbReference type="HOGENOM" id="CLU_000604_36_0_10"/>
<keyword evidence="11" id="KW-0648">Protein biosynthesis</keyword>
<dbReference type="SMART" id="SM00382">
    <property type="entry name" value="AAA"/>
    <property type="match status" value="2"/>
</dbReference>
<dbReference type="InterPro" id="IPR051309">
    <property type="entry name" value="ABCF_ATPase"/>
</dbReference>
<evidence type="ECO:0000313" key="15">
    <source>
        <dbReference type="Proteomes" id="UP000019423"/>
    </source>
</evidence>
<dbReference type="EMBL" id="CP007145">
    <property type="protein sequence ID" value="AHJ98461.1"/>
    <property type="molecule type" value="Genomic_DNA"/>
</dbReference>
<evidence type="ECO:0000256" key="8">
    <source>
        <dbReference type="ARBA" id="ARBA00022840"/>
    </source>
</evidence>
<dbReference type="PATRIC" id="fig|1227739.3.peg.3049"/>
<dbReference type="KEGG" id="hsw:Hsw_2866"/>
<dbReference type="PROSITE" id="PS00211">
    <property type="entry name" value="ABC_TRANSPORTER_1"/>
    <property type="match status" value="2"/>
</dbReference>
<dbReference type="InterPro" id="IPR017871">
    <property type="entry name" value="ABC_transporter-like_CS"/>
</dbReference>
<evidence type="ECO:0000256" key="2">
    <source>
        <dbReference type="ARBA" id="ARBA00022490"/>
    </source>
</evidence>
<dbReference type="InterPro" id="IPR032781">
    <property type="entry name" value="ABC_tran_Xtn"/>
</dbReference>
<dbReference type="GO" id="GO:0005524">
    <property type="term" value="F:ATP binding"/>
    <property type="evidence" value="ECO:0007669"/>
    <property type="project" value="UniProtKB-KW"/>
</dbReference>
<dbReference type="GO" id="GO:0000049">
    <property type="term" value="F:tRNA binding"/>
    <property type="evidence" value="ECO:0007669"/>
    <property type="project" value="UniProtKB-KW"/>
</dbReference>
<dbReference type="InterPro" id="IPR003593">
    <property type="entry name" value="AAA+_ATPase"/>
</dbReference>
<dbReference type="InterPro" id="IPR032524">
    <property type="entry name" value="ABC_tran_C"/>
</dbReference>
<evidence type="ECO:0000256" key="3">
    <source>
        <dbReference type="ARBA" id="ARBA00022555"/>
    </source>
</evidence>
<name>W8F790_9BACT</name>
<dbReference type="GO" id="GO:0003677">
    <property type="term" value="F:DNA binding"/>
    <property type="evidence" value="ECO:0007669"/>
    <property type="project" value="InterPro"/>
</dbReference>
<proteinExistence type="inferred from homology"/>
<dbReference type="PROSITE" id="PS50893">
    <property type="entry name" value="ABC_TRANSPORTER_2"/>
    <property type="match status" value="2"/>
</dbReference>
<feature type="coiled-coil region" evidence="12">
    <location>
        <begin position="552"/>
        <end position="579"/>
    </location>
</feature>
<keyword evidence="8 14" id="KW-0067">ATP-binding</keyword>
<dbReference type="STRING" id="1227739.Hsw_2866"/>
<dbReference type="GO" id="GO:0016887">
    <property type="term" value="F:ATP hydrolysis activity"/>
    <property type="evidence" value="ECO:0007669"/>
    <property type="project" value="InterPro"/>
</dbReference>
<evidence type="ECO:0000256" key="5">
    <source>
        <dbReference type="ARBA" id="ARBA00022737"/>
    </source>
</evidence>
<feature type="domain" description="ABC transporter" evidence="13">
    <location>
        <begin position="27"/>
        <end position="274"/>
    </location>
</feature>
<keyword evidence="12" id="KW-0175">Coiled coil</keyword>
<keyword evidence="10" id="KW-0694">RNA-binding</keyword>
<dbReference type="FunFam" id="3.40.50.300:FF:000011">
    <property type="entry name" value="Putative ABC transporter ATP-binding component"/>
    <property type="match status" value="1"/>
</dbReference>
<evidence type="ECO:0000256" key="10">
    <source>
        <dbReference type="ARBA" id="ARBA00022884"/>
    </source>
</evidence>
<evidence type="ECO:0000256" key="6">
    <source>
        <dbReference type="ARBA" id="ARBA00022741"/>
    </source>
</evidence>
<evidence type="ECO:0000256" key="1">
    <source>
        <dbReference type="ARBA" id="ARBA00005868"/>
    </source>
</evidence>
<protein>
    <submittedName>
        <fullName evidence="14">ABC transporter, ATP-binding protein</fullName>
    </submittedName>
</protein>
<evidence type="ECO:0000256" key="4">
    <source>
        <dbReference type="ARBA" id="ARBA00022730"/>
    </source>
</evidence>
<dbReference type="AlphaFoldDB" id="W8F790"/>
<evidence type="ECO:0000256" key="7">
    <source>
        <dbReference type="ARBA" id="ARBA00022801"/>
    </source>
</evidence>
<keyword evidence="15" id="KW-1185">Reference proteome</keyword>
<reference evidence="14 15" key="1">
    <citation type="submission" date="2014-01" db="EMBL/GenBank/DDBJ databases">
        <title>Complete genome sequence of ionizing-radiation resistance bacterium Hymenobacter swuensis DY53.</title>
        <authorList>
            <person name="Jung J.-H."/>
            <person name="Jeong S.-W."/>
            <person name="Joe M.-H."/>
            <person name="Cho y.-j."/>
            <person name="Kim M.-K."/>
            <person name="Lim S.-Y."/>
        </authorList>
    </citation>
    <scope>NUCLEOTIDE SEQUENCE [LARGE SCALE GENOMIC DNA]</scope>
    <source>
        <strain evidence="14 15">DY53</strain>
    </source>
</reference>
<dbReference type="GO" id="GO:0006412">
    <property type="term" value="P:translation"/>
    <property type="evidence" value="ECO:0007669"/>
    <property type="project" value="UniProtKB-KW"/>
</dbReference>
<evidence type="ECO:0000313" key="14">
    <source>
        <dbReference type="EMBL" id="AHJ98461.1"/>
    </source>
</evidence>
<dbReference type="PANTHER" id="PTHR42855">
    <property type="entry name" value="ABC TRANSPORTER ATP-BINDING SUBUNIT"/>
    <property type="match status" value="1"/>
</dbReference>
<dbReference type="InterPro" id="IPR003439">
    <property type="entry name" value="ABC_transporter-like_ATP-bd"/>
</dbReference>
<dbReference type="InterPro" id="IPR027417">
    <property type="entry name" value="P-loop_NTPase"/>
</dbReference>
<dbReference type="PANTHER" id="PTHR42855:SF1">
    <property type="entry name" value="ABC TRANSPORTER DOMAIN-CONTAINING PROTEIN"/>
    <property type="match status" value="1"/>
</dbReference>
<feature type="domain" description="ABC transporter" evidence="13">
    <location>
        <begin position="339"/>
        <end position="557"/>
    </location>
</feature>
<dbReference type="Proteomes" id="UP000019423">
    <property type="component" value="Chromosome"/>
</dbReference>
<sequence>MTFCFLPFLTSSRLLTPSPYLCGMNLLSAENLSKNYADRWLFRDLNFGLLQGQRVAFVGINGTGKTTLMRILAGLEQPDTGLVSTRKGIRVTYLGQQPVFDESLTVEETIFASQNDTLRAIKEYEHVVNDPDHKSDDLQRVLERMDALNAWDYEAQVQQILSRLGILGELLNRNISMLSGGQRKRVALARVLIEEPDVLLLDEPTNHLDLATIEWLENRLSSPNLTLLMVTHDRYFLDSVANEIVELDQGQMYRYQGNYAYFVEKKADREMRQATEVEKARQLFKKELDWMRRMPQARGTKQKARIDAFYITKEKASTNLSKQQVELSVKTTRQGGKIIEASHLNKSFGDNVVLDDFSYVFKKKDRIGLVGPNGAGKSTLLNMLTGKLQPDSGTIEVGQTTVFGYYTQTELEFDPSQRVIDIVKEVAEVVELANGDVLTASQFLSLFLFPPAQQYTLVTKLSGGEKRRLQLLRVLIKNPNFLILDEPTNDLDLGTLNILEDFLLHFGGCLLIVSHDRYFLDQLAEHLFVLEPGGAVLNFPGNYTDYREYLAERETEAALEAAEKEAKAARAAAKAVATAPAPAPVVAPAPPAAPKRKATFAEKKEYDTLEKEIGQLEIRKEELIDKLNSGTGSHQELADWAAELKRTETALDDKGMRWLELADFV</sequence>
<dbReference type="GO" id="GO:0019843">
    <property type="term" value="F:rRNA binding"/>
    <property type="evidence" value="ECO:0007669"/>
    <property type="project" value="UniProtKB-KW"/>
</dbReference>
<dbReference type="Pfam" id="PF16326">
    <property type="entry name" value="ABC_tran_CTD"/>
    <property type="match status" value="1"/>
</dbReference>
<keyword evidence="5" id="KW-0677">Repeat</keyword>
<organism evidence="14 15">
    <name type="scientific">Hymenobacter swuensis DY53</name>
    <dbReference type="NCBI Taxonomy" id="1227739"/>
    <lineage>
        <taxon>Bacteria</taxon>
        <taxon>Pseudomonadati</taxon>
        <taxon>Bacteroidota</taxon>
        <taxon>Cytophagia</taxon>
        <taxon>Cytophagales</taxon>
        <taxon>Hymenobacteraceae</taxon>
        <taxon>Hymenobacter</taxon>
    </lineage>
</organism>
<dbReference type="Pfam" id="PF00005">
    <property type="entry name" value="ABC_tran"/>
    <property type="match status" value="2"/>
</dbReference>
<dbReference type="InterPro" id="IPR037118">
    <property type="entry name" value="Val-tRNA_synth_C_sf"/>
</dbReference>
<keyword evidence="4" id="KW-0699">rRNA-binding</keyword>
<evidence type="ECO:0000259" key="13">
    <source>
        <dbReference type="PROSITE" id="PS50893"/>
    </source>
</evidence>
<dbReference type="GO" id="GO:0006417">
    <property type="term" value="P:regulation of translation"/>
    <property type="evidence" value="ECO:0007669"/>
    <property type="project" value="UniProtKB-KW"/>
</dbReference>
<dbReference type="FunFam" id="3.40.50.300:FF:000183">
    <property type="entry name" value="ABC transporter ATP-binding protein yjjK"/>
    <property type="match status" value="1"/>
</dbReference>
<keyword evidence="6" id="KW-0547">Nucleotide-binding</keyword>
<keyword evidence="9" id="KW-0810">Translation regulation</keyword>
<dbReference type="SUPFAM" id="SSF52540">
    <property type="entry name" value="P-loop containing nucleoside triphosphate hydrolases"/>
    <property type="match status" value="2"/>
</dbReference>
<evidence type="ECO:0000256" key="9">
    <source>
        <dbReference type="ARBA" id="ARBA00022845"/>
    </source>
</evidence>
<dbReference type="Gene3D" id="1.10.287.380">
    <property type="entry name" value="Valyl-tRNA synthetase, C-terminal domain"/>
    <property type="match status" value="1"/>
</dbReference>
<evidence type="ECO:0000256" key="12">
    <source>
        <dbReference type="SAM" id="Coils"/>
    </source>
</evidence>
<accession>W8F790</accession>
<dbReference type="Gene3D" id="3.40.50.300">
    <property type="entry name" value="P-loop containing nucleotide triphosphate hydrolases"/>
    <property type="match status" value="2"/>
</dbReference>
<keyword evidence="7" id="KW-0378">Hydrolase</keyword>
<keyword evidence="2" id="KW-0963">Cytoplasm</keyword>
<dbReference type="eggNOG" id="COG0488">
    <property type="taxonomic scope" value="Bacteria"/>
</dbReference>
<comment type="similarity">
    <text evidence="1">Belongs to the ABC transporter superfamily. ABCF family. Translational throttle EttA subfamily.</text>
</comment>
<keyword evidence="3" id="KW-0820">tRNA-binding</keyword>